<sequence length="725" mass="82321">MNTIGELLARDLGQPIEEIIKVNQIDEESVYTEITEYIATERILEQYRSLLKAIADEASEPSEAIGVWISGFFGSGKSSFAKNLGYVLSNRHVKGVAASELFKNQIKDRRLGEFLDLINTKIPTEVIMFDVSVDRAVKRTNERIAEVMYTVLLRELDYAEDYDIAELEIEIEREGKLDEFIARCYSTYSIEWRVVRKGAQKIARASAILHALDSVTYPSADSWALSLRNKSADITVGRFVERTFDLCARRRPGKALTFVIDEVGQYVARSADKIEDLRAVVEQFGKVGKNLLKAKKVLAPIWVVVTSQEKLDEVVAAIDDKRVELAKLQDRFKNRIDMAPADIREVATRRVLSKKDAAVPILQQLFKESQGQLNAACRLERTTRKSEVTEADFVQFYPYLPHFIELSIEIMSGIRLQPGAPKHFGGSNRTIIKQAYEMLVSERTAFAKQPVGTLVTLDKIFELVEGNLSTEKRNDIDEITQRFKDNQEDNGMAPRVAKVICLLEFVRDLPRTLTNIAACLVDKVGQPAPVAAVEKSLKLLYDAKFIRNTEEGYKLQTAQEKNWETERRSNSPRPRDRTKIIRESLRDIFSDGRLKTYRYQNLRNFSVAIKADGNTINDGQIPLSICTAASEQEFTAKVTDIRNESRQESHNNDIYWVFSVNEYIDNLVAELYKSRQMVAKYDQMRVHNKATNEELACLQTEKSEVLGFSENSGINSTDSGKRGNN</sequence>
<dbReference type="RefSeq" id="WP_127084959.1">
    <property type="nucleotide sequence ID" value="NZ_RSCL01000020.1"/>
</dbReference>
<accession>A0A3S1C6L7</accession>
<organism evidence="2 3">
    <name type="scientific">Dulcicalothrix desertica PCC 7102</name>
    <dbReference type="NCBI Taxonomy" id="232991"/>
    <lineage>
        <taxon>Bacteria</taxon>
        <taxon>Bacillati</taxon>
        <taxon>Cyanobacteriota</taxon>
        <taxon>Cyanophyceae</taxon>
        <taxon>Nostocales</taxon>
        <taxon>Calotrichaceae</taxon>
        <taxon>Dulcicalothrix</taxon>
    </lineage>
</organism>
<feature type="compositionally biased region" description="Basic and acidic residues" evidence="1">
    <location>
        <begin position="561"/>
        <end position="577"/>
    </location>
</feature>
<comment type="caution">
    <text evidence="2">The sequence shown here is derived from an EMBL/GenBank/DDBJ whole genome shotgun (WGS) entry which is preliminary data.</text>
</comment>
<evidence type="ECO:0008006" key="4">
    <source>
        <dbReference type="Google" id="ProtNLM"/>
    </source>
</evidence>
<dbReference type="EMBL" id="RSCL01000020">
    <property type="protein sequence ID" value="RUT01256.1"/>
    <property type="molecule type" value="Genomic_DNA"/>
</dbReference>
<feature type="region of interest" description="Disordered" evidence="1">
    <location>
        <begin position="557"/>
        <end position="577"/>
    </location>
</feature>
<reference evidence="2" key="2">
    <citation type="journal article" date="2019" name="Genome Biol. Evol.">
        <title>Day and night: Metabolic profiles and evolutionary relationships of six axenic non-marine cyanobacteria.</title>
        <authorList>
            <person name="Will S.E."/>
            <person name="Henke P."/>
            <person name="Boedeker C."/>
            <person name="Huang S."/>
            <person name="Brinkmann H."/>
            <person name="Rohde M."/>
            <person name="Jarek M."/>
            <person name="Friedl T."/>
            <person name="Seufert S."/>
            <person name="Schumacher M."/>
            <person name="Overmann J."/>
            <person name="Neumann-Schaal M."/>
            <person name="Petersen J."/>
        </authorList>
    </citation>
    <scope>NUCLEOTIDE SEQUENCE [LARGE SCALE GENOMIC DNA]</scope>
    <source>
        <strain evidence="2">PCC 7102</strain>
    </source>
</reference>
<dbReference type="NCBIfam" id="NF033441">
    <property type="entry name" value="BREX_BrxC"/>
    <property type="match status" value="1"/>
</dbReference>
<dbReference type="AlphaFoldDB" id="A0A3S1C6L7"/>
<protein>
    <recommendedName>
        <fullName evidence="4">BREX system P-loop protein BrxC</fullName>
    </recommendedName>
</protein>
<name>A0A3S1C6L7_9CYAN</name>
<keyword evidence="3" id="KW-1185">Reference proteome</keyword>
<reference evidence="2" key="1">
    <citation type="submission" date="2018-12" db="EMBL/GenBank/DDBJ databases">
        <authorList>
            <person name="Will S."/>
            <person name="Neumann-Schaal M."/>
            <person name="Henke P."/>
        </authorList>
    </citation>
    <scope>NUCLEOTIDE SEQUENCE</scope>
    <source>
        <strain evidence="2">PCC 7102</strain>
    </source>
</reference>
<evidence type="ECO:0000256" key="1">
    <source>
        <dbReference type="SAM" id="MobiDB-lite"/>
    </source>
</evidence>
<dbReference type="Proteomes" id="UP000271624">
    <property type="component" value="Unassembled WGS sequence"/>
</dbReference>
<dbReference type="SUPFAM" id="SSF52540">
    <property type="entry name" value="P-loop containing nucleoside triphosphate hydrolases"/>
    <property type="match status" value="1"/>
</dbReference>
<evidence type="ECO:0000313" key="3">
    <source>
        <dbReference type="Proteomes" id="UP000271624"/>
    </source>
</evidence>
<evidence type="ECO:0000313" key="2">
    <source>
        <dbReference type="EMBL" id="RUT01256.1"/>
    </source>
</evidence>
<dbReference type="OrthoDB" id="3201900at2"/>
<gene>
    <name evidence="2" type="ORF">DSM106972_068070</name>
</gene>
<dbReference type="InterPro" id="IPR047679">
    <property type="entry name" value="BREX_BrxC"/>
</dbReference>
<dbReference type="InterPro" id="IPR027417">
    <property type="entry name" value="P-loop_NTPase"/>
</dbReference>
<proteinExistence type="predicted"/>